<gene>
    <name evidence="1" type="ORF">N7472_006022</name>
</gene>
<evidence type="ECO:0000313" key="1">
    <source>
        <dbReference type="EMBL" id="KAJ5200818.1"/>
    </source>
</evidence>
<comment type="caution">
    <text evidence="1">The sequence shown here is derived from an EMBL/GenBank/DDBJ whole genome shotgun (WGS) entry which is preliminary data.</text>
</comment>
<reference evidence="1" key="1">
    <citation type="submission" date="2022-11" db="EMBL/GenBank/DDBJ databases">
        <authorList>
            <person name="Petersen C."/>
        </authorList>
    </citation>
    <scope>NUCLEOTIDE SEQUENCE</scope>
    <source>
        <strain evidence="1">IBT 16849</strain>
    </source>
</reference>
<keyword evidence="2" id="KW-1185">Reference proteome</keyword>
<dbReference type="AlphaFoldDB" id="A0A9W9MGF0"/>
<dbReference type="SUPFAM" id="SSF46785">
    <property type="entry name" value="Winged helix' DNA-binding domain"/>
    <property type="match status" value="1"/>
</dbReference>
<dbReference type="PANTHER" id="PTHR43712:SF15">
    <property type="entry name" value="MONODICTYPHENONE CLUSTER TRANSCRIPTIONAL COACTIVATOR MDPA"/>
    <property type="match status" value="1"/>
</dbReference>
<dbReference type="Proteomes" id="UP001150879">
    <property type="component" value="Unassembled WGS sequence"/>
</dbReference>
<reference evidence="1" key="2">
    <citation type="journal article" date="2023" name="IMA Fungus">
        <title>Comparative genomic study of the Penicillium genus elucidates a diverse pangenome and 15 lateral gene transfer events.</title>
        <authorList>
            <person name="Petersen C."/>
            <person name="Sorensen T."/>
            <person name="Nielsen M.R."/>
            <person name="Sondergaard T.E."/>
            <person name="Sorensen J.L."/>
            <person name="Fitzpatrick D.A."/>
            <person name="Frisvad J.C."/>
            <person name="Nielsen K.L."/>
        </authorList>
    </citation>
    <scope>NUCLEOTIDE SEQUENCE</scope>
    <source>
        <strain evidence="1">IBT 16849</strain>
    </source>
</reference>
<dbReference type="InterPro" id="IPR036390">
    <property type="entry name" value="WH_DNA-bd_sf"/>
</dbReference>
<evidence type="ECO:0008006" key="3">
    <source>
        <dbReference type="Google" id="ProtNLM"/>
    </source>
</evidence>
<dbReference type="PANTHER" id="PTHR43712">
    <property type="entry name" value="PUTATIVE (AFU_ORTHOLOGUE AFUA_4G14580)-RELATED"/>
    <property type="match status" value="1"/>
</dbReference>
<proteinExistence type="predicted"/>
<accession>A0A9W9MGF0</accession>
<dbReference type="InterPro" id="IPR029063">
    <property type="entry name" value="SAM-dependent_MTases_sf"/>
</dbReference>
<dbReference type="Gene3D" id="3.40.50.150">
    <property type="entry name" value="Vaccinia Virus protein VP39"/>
    <property type="match status" value="1"/>
</dbReference>
<evidence type="ECO:0000313" key="2">
    <source>
        <dbReference type="Proteomes" id="UP001150879"/>
    </source>
</evidence>
<organism evidence="1 2">
    <name type="scientific">Penicillium cf. griseofulvum</name>
    <dbReference type="NCBI Taxonomy" id="2972120"/>
    <lineage>
        <taxon>Eukaryota</taxon>
        <taxon>Fungi</taxon>
        <taxon>Dikarya</taxon>
        <taxon>Ascomycota</taxon>
        <taxon>Pezizomycotina</taxon>
        <taxon>Eurotiomycetes</taxon>
        <taxon>Eurotiomycetidae</taxon>
        <taxon>Eurotiales</taxon>
        <taxon>Aspergillaceae</taxon>
        <taxon>Penicillium</taxon>
    </lineage>
</organism>
<name>A0A9W9MGF0_9EURO</name>
<protein>
    <recommendedName>
        <fullName evidence="3">O-methyltransferase domain-containing protein</fullName>
    </recommendedName>
</protein>
<dbReference type="EMBL" id="JAPQKP010000003">
    <property type="protein sequence ID" value="KAJ5200818.1"/>
    <property type="molecule type" value="Genomic_DNA"/>
</dbReference>
<sequence>MDSLTQLETYANELVTAVKSLASHSRSTEGSANWAASNPEAHKGLPRAKECILSNITKIKMLTQILACLRWLGEFQILACIPAVGSVPIKDVADLSSVPETHLGRIVCFTATVGFLDVSRPGHVGHTPLSAPFVTNPSLLDAAMFLAEYAAPVALQMATATQRFGDSQQANESAYNLAMNTIKPFHTAHEEQPKLSRQWTSYLRYAEGLHAAGDVTDILTQLNWSNISNVGRCVVEVGAQSTSMAQGLADMHPGLRFIVQMSNPTSNIPVNQLISPFDRELEISNRITVTNRVLGTRQIITDAAIYILHLPSSLSAIFAELQVHLAALRATGAVMLIITTRVLPKPGSMPDPEVETVARSRDISLLQLANEAEIEMIKLLELIDTVRDSAGKLVVTNKLRSRNSLIVALVVEHQVYVKA</sequence>